<keyword evidence="2" id="KW-0472">Membrane</keyword>
<feature type="compositionally biased region" description="Acidic residues" evidence="1">
    <location>
        <begin position="126"/>
        <end position="138"/>
    </location>
</feature>
<dbReference type="Proteomes" id="UP000039046">
    <property type="component" value="Unassembled WGS sequence"/>
</dbReference>
<evidence type="ECO:0000313" key="3">
    <source>
        <dbReference type="EMBL" id="CEJ89871.1"/>
    </source>
</evidence>
<dbReference type="HOGENOM" id="CLU_092550_0_1_1"/>
<proteinExistence type="predicted"/>
<sequence>MGSSPFKTVIIPAIISLILFSVVTFVIVPVWRRYRNRYAQYLPLDAISNQTASLRSRITSRLASLVLPSTWRRDQEVIAATGDDDELDDGEELSAVQADRLRDLERRMGESRLPDHTRRLSRDLEEGFMDDSDDDDDGDMRGRR</sequence>
<keyword evidence="2" id="KW-1133">Transmembrane helix</keyword>
<feature type="transmembrane region" description="Helical" evidence="2">
    <location>
        <begin position="6"/>
        <end position="31"/>
    </location>
</feature>
<keyword evidence="2" id="KW-0812">Transmembrane</keyword>
<accession>A0A0A1SYL4</accession>
<dbReference type="EMBL" id="CDHN01000003">
    <property type="protein sequence ID" value="CEJ89871.1"/>
    <property type="molecule type" value="Genomic_DNA"/>
</dbReference>
<evidence type="ECO:0000313" key="4">
    <source>
        <dbReference type="Proteomes" id="UP000039046"/>
    </source>
</evidence>
<keyword evidence="4" id="KW-1185">Reference proteome</keyword>
<feature type="region of interest" description="Disordered" evidence="1">
    <location>
        <begin position="106"/>
        <end position="144"/>
    </location>
</feature>
<name>A0A0A1SYL4_9HYPO</name>
<dbReference type="STRING" id="1531966.A0A0A1SYL4"/>
<evidence type="ECO:0000256" key="2">
    <source>
        <dbReference type="SAM" id="Phobius"/>
    </source>
</evidence>
<organism evidence="3 4">
    <name type="scientific">[Torrubiella] hemipterigena</name>
    <dbReference type="NCBI Taxonomy" id="1531966"/>
    <lineage>
        <taxon>Eukaryota</taxon>
        <taxon>Fungi</taxon>
        <taxon>Dikarya</taxon>
        <taxon>Ascomycota</taxon>
        <taxon>Pezizomycotina</taxon>
        <taxon>Sordariomycetes</taxon>
        <taxon>Hypocreomycetidae</taxon>
        <taxon>Hypocreales</taxon>
        <taxon>Clavicipitaceae</taxon>
        <taxon>Clavicipitaceae incertae sedis</taxon>
        <taxon>'Torrubiella' clade</taxon>
    </lineage>
</organism>
<evidence type="ECO:0000256" key="1">
    <source>
        <dbReference type="SAM" id="MobiDB-lite"/>
    </source>
</evidence>
<protein>
    <submittedName>
        <fullName evidence="3">Uncharacterized protein</fullName>
    </submittedName>
</protein>
<reference evidence="3 4" key="1">
    <citation type="journal article" date="2015" name="Genome Announc.">
        <title>Draft Genome Sequence and Gene Annotation of the Entomopathogenic Fungus Verticillium hemipterigenum.</title>
        <authorList>
            <person name="Horn F."/>
            <person name="Habel A."/>
            <person name="Scharf D.H."/>
            <person name="Dworschak J."/>
            <person name="Brakhage A.A."/>
            <person name="Guthke R."/>
            <person name="Hertweck C."/>
            <person name="Linde J."/>
        </authorList>
    </citation>
    <scope>NUCLEOTIDE SEQUENCE [LARGE SCALE GENOMIC DNA]</scope>
</reference>
<dbReference type="AlphaFoldDB" id="A0A0A1SYL4"/>
<feature type="compositionally biased region" description="Basic and acidic residues" evidence="1">
    <location>
        <begin position="106"/>
        <end position="125"/>
    </location>
</feature>
<dbReference type="OrthoDB" id="5427070at2759"/>
<gene>
    <name evidence="3" type="ORF">VHEMI05692</name>
</gene>